<dbReference type="EMBL" id="VIGC01000017">
    <property type="protein sequence ID" value="TQE95093.1"/>
    <property type="molecule type" value="Genomic_DNA"/>
</dbReference>
<keyword evidence="3" id="KW-1185">Reference proteome</keyword>
<reference evidence="2 3" key="1">
    <citation type="submission" date="2019-06" db="EMBL/GenBank/DDBJ databases">
        <title>Genome sequence of Litorilinea aerophila BAA-2444.</title>
        <authorList>
            <person name="Maclea K.S."/>
            <person name="Maurais E.G."/>
            <person name="Iannazzi L.C."/>
        </authorList>
    </citation>
    <scope>NUCLEOTIDE SEQUENCE [LARGE SCALE GENOMIC DNA]</scope>
    <source>
        <strain evidence="2 3">ATCC BAA-2444</strain>
    </source>
</reference>
<dbReference type="InterPro" id="IPR002725">
    <property type="entry name" value="YgjP-like_metallopeptidase"/>
</dbReference>
<dbReference type="RefSeq" id="WP_141610770.1">
    <property type="nucleotide sequence ID" value="NZ_VIGC02000017.1"/>
</dbReference>
<name>A0A540VG39_9CHLR</name>
<gene>
    <name evidence="2" type="ORF">FKZ61_14035</name>
</gene>
<dbReference type="Pfam" id="PF01863">
    <property type="entry name" value="YgjP-like"/>
    <property type="match status" value="1"/>
</dbReference>
<dbReference type="InParanoid" id="A0A540VG39"/>
<proteinExistence type="predicted"/>
<evidence type="ECO:0000259" key="1">
    <source>
        <dbReference type="Pfam" id="PF01863"/>
    </source>
</evidence>
<dbReference type="OrthoDB" id="9811177at2"/>
<comment type="caution">
    <text evidence="2">The sequence shown here is derived from an EMBL/GenBank/DDBJ whole genome shotgun (WGS) entry which is preliminary data.</text>
</comment>
<organism evidence="2 3">
    <name type="scientific">Litorilinea aerophila</name>
    <dbReference type="NCBI Taxonomy" id="1204385"/>
    <lineage>
        <taxon>Bacteria</taxon>
        <taxon>Bacillati</taxon>
        <taxon>Chloroflexota</taxon>
        <taxon>Caldilineae</taxon>
        <taxon>Caldilineales</taxon>
        <taxon>Caldilineaceae</taxon>
        <taxon>Litorilinea</taxon>
    </lineage>
</organism>
<dbReference type="InterPro" id="IPR053136">
    <property type="entry name" value="UTP_pyrophosphatase-like"/>
</dbReference>
<dbReference type="Gene3D" id="3.30.2010.10">
    <property type="entry name" value="Metalloproteases ('zincins'), catalytic domain"/>
    <property type="match status" value="1"/>
</dbReference>
<evidence type="ECO:0000313" key="2">
    <source>
        <dbReference type="EMBL" id="TQE95093.1"/>
    </source>
</evidence>
<dbReference type="AlphaFoldDB" id="A0A540VG39"/>
<evidence type="ECO:0000313" key="3">
    <source>
        <dbReference type="Proteomes" id="UP000317371"/>
    </source>
</evidence>
<protein>
    <submittedName>
        <fullName evidence="2">M48 family metallopeptidase</fullName>
    </submittedName>
</protein>
<feature type="domain" description="YgjP-like metallopeptidase" evidence="1">
    <location>
        <begin position="5"/>
        <end position="208"/>
    </location>
</feature>
<dbReference type="PANTHER" id="PTHR30399:SF1">
    <property type="entry name" value="UTP PYROPHOSPHATASE"/>
    <property type="match status" value="1"/>
</dbReference>
<dbReference type="PANTHER" id="PTHR30399">
    <property type="entry name" value="UNCHARACTERIZED PROTEIN YGJP"/>
    <property type="match status" value="1"/>
</dbReference>
<sequence length="218" mass="26126">MHISRVHTDGQVRVSAPRHLDDEAIRLAVVSRLGWIHRHRQRFAEQARQSQREMVSGESHYFAGQRYRLDVVIRAGRPAVRIRNNAYIELAVPPDTDRAARERVLERWYRAELRERIPPLLEKWGLMIGVEVGEVRIKKMKTLWGSCNIEARRIWLNLELMKKPPQCLEYILVHEMVHLLERHHNERFQALMDRFLPDWRLRRDELNRAPLAHAEWEY</sequence>
<accession>A0A540VG39</accession>
<dbReference type="Proteomes" id="UP000317371">
    <property type="component" value="Unassembled WGS sequence"/>
</dbReference>
<dbReference type="CDD" id="cd07344">
    <property type="entry name" value="M48_yhfN_like"/>
    <property type="match status" value="1"/>
</dbReference>